<dbReference type="PROSITE" id="PS50102">
    <property type="entry name" value="RRM"/>
    <property type="match status" value="2"/>
</dbReference>
<dbReference type="Pfam" id="PF00076">
    <property type="entry name" value="RRM_1"/>
    <property type="match status" value="2"/>
</dbReference>
<dbReference type="GO" id="GO:0005634">
    <property type="term" value="C:nucleus"/>
    <property type="evidence" value="ECO:0007669"/>
    <property type="project" value="TreeGrafter"/>
</dbReference>
<dbReference type="AlphaFoldDB" id="A0A5J4U3V6"/>
<feature type="non-terminal residue" evidence="4">
    <location>
        <position position="167"/>
    </location>
</feature>
<dbReference type="EMBL" id="SNRW01021197">
    <property type="protein sequence ID" value="KAA6364810.1"/>
    <property type="molecule type" value="Genomic_DNA"/>
</dbReference>
<dbReference type="OrthoDB" id="752362at2759"/>
<dbReference type="SMART" id="SM00360">
    <property type="entry name" value="RRM"/>
    <property type="match status" value="2"/>
</dbReference>
<feature type="domain" description="RRM" evidence="3">
    <location>
        <begin position="6"/>
        <end position="81"/>
    </location>
</feature>
<dbReference type="GO" id="GO:0003729">
    <property type="term" value="F:mRNA binding"/>
    <property type="evidence" value="ECO:0007669"/>
    <property type="project" value="TreeGrafter"/>
</dbReference>
<evidence type="ECO:0000259" key="3">
    <source>
        <dbReference type="PROSITE" id="PS50102"/>
    </source>
</evidence>
<protein>
    <recommendedName>
        <fullName evidence="3">RRM domain-containing protein</fullName>
    </recommendedName>
</protein>
<feature type="domain" description="RRM" evidence="3">
    <location>
        <begin position="96"/>
        <end position="167"/>
    </location>
</feature>
<evidence type="ECO:0000313" key="5">
    <source>
        <dbReference type="Proteomes" id="UP000324800"/>
    </source>
</evidence>
<evidence type="ECO:0000256" key="2">
    <source>
        <dbReference type="PROSITE-ProRule" id="PRU00176"/>
    </source>
</evidence>
<dbReference type="Gene3D" id="3.30.70.330">
    <property type="match status" value="2"/>
</dbReference>
<dbReference type="PANTHER" id="PTHR48025">
    <property type="entry name" value="OS02G0815200 PROTEIN"/>
    <property type="match status" value="1"/>
</dbReference>
<sequence length="167" mass="18700">MIQCKWSLIVKWTGNVSEDDLKQLFNPLGAESVVMLKSEVELNEGQAQINFKTQLDAQNALDQTNKKDIKGSVLEIEMQKQNQFEGNLIPATEQSRILQIKGLSPLTTDDDLKKLFEEVGKVESANIATKRSGKSNKYGYVTMCDIEAAQRAVTVLNKRVLDGRIIE</sequence>
<proteinExistence type="predicted"/>
<dbReference type="Proteomes" id="UP000324800">
    <property type="component" value="Unassembled WGS sequence"/>
</dbReference>
<comment type="caution">
    <text evidence="4">The sequence shown here is derived from an EMBL/GenBank/DDBJ whole genome shotgun (WGS) entry which is preliminary data.</text>
</comment>
<dbReference type="InterPro" id="IPR012677">
    <property type="entry name" value="Nucleotide-bd_a/b_plait_sf"/>
</dbReference>
<dbReference type="InterPro" id="IPR050502">
    <property type="entry name" value="Euk_RNA-bind_prot"/>
</dbReference>
<reference evidence="4 5" key="1">
    <citation type="submission" date="2019-03" db="EMBL/GenBank/DDBJ databases">
        <title>Single cell metagenomics reveals metabolic interactions within the superorganism composed of flagellate Streblomastix strix and complex community of Bacteroidetes bacteria on its surface.</title>
        <authorList>
            <person name="Treitli S.C."/>
            <person name="Kolisko M."/>
            <person name="Husnik F."/>
            <person name="Keeling P."/>
            <person name="Hampl V."/>
        </authorList>
    </citation>
    <scope>NUCLEOTIDE SEQUENCE [LARGE SCALE GENOMIC DNA]</scope>
    <source>
        <strain evidence="4">ST1C</strain>
    </source>
</reference>
<dbReference type="PANTHER" id="PTHR48025:SF1">
    <property type="entry name" value="RRM DOMAIN-CONTAINING PROTEIN"/>
    <property type="match status" value="1"/>
</dbReference>
<accession>A0A5J4U3V6</accession>
<name>A0A5J4U3V6_9EUKA</name>
<keyword evidence="1 2" id="KW-0694">RNA-binding</keyword>
<gene>
    <name evidence="4" type="ORF">EZS28_039663</name>
</gene>
<dbReference type="InterPro" id="IPR000504">
    <property type="entry name" value="RRM_dom"/>
</dbReference>
<dbReference type="InterPro" id="IPR035979">
    <property type="entry name" value="RBD_domain_sf"/>
</dbReference>
<dbReference type="CDD" id="cd00590">
    <property type="entry name" value="RRM_SF"/>
    <property type="match status" value="2"/>
</dbReference>
<dbReference type="SUPFAM" id="SSF54928">
    <property type="entry name" value="RNA-binding domain, RBD"/>
    <property type="match status" value="2"/>
</dbReference>
<evidence type="ECO:0000313" key="4">
    <source>
        <dbReference type="EMBL" id="KAA6364810.1"/>
    </source>
</evidence>
<evidence type="ECO:0000256" key="1">
    <source>
        <dbReference type="ARBA" id="ARBA00022884"/>
    </source>
</evidence>
<organism evidence="4 5">
    <name type="scientific">Streblomastix strix</name>
    <dbReference type="NCBI Taxonomy" id="222440"/>
    <lineage>
        <taxon>Eukaryota</taxon>
        <taxon>Metamonada</taxon>
        <taxon>Preaxostyla</taxon>
        <taxon>Oxymonadida</taxon>
        <taxon>Streblomastigidae</taxon>
        <taxon>Streblomastix</taxon>
    </lineage>
</organism>